<dbReference type="Pfam" id="PF01497">
    <property type="entry name" value="Peripla_BP_2"/>
    <property type="match status" value="1"/>
</dbReference>
<dbReference type="InterPro" id="IPR026469">
    <property type="entry name" value="Peripla_PGF_1"/>
</dbReference>
<dbReference type="SUPFAM" id="SSF53807">
    <property type="entry name" value="Helical backbone' metal receptor"/>
    <property type="match status" value="1"/>
</dbReference>
<dbReference type="PANTHER" id="PTHR30535:SF34">
    <property type="entry name" value="MOLYBDATE-BINDING PROTEIN MOLA"/>
    <property type="match status" value="1"/>
</dbReference>
<name>A0AAW4PBA5_9EURY</name>
<protein>
    <submittedName>
        <fullName evidence="4">Helical backbone metal receptor</fullName>
    </submittedName>
</protein>
<evidence type="ECO:0000259" key="3">
    <source>
        <dbReference type="PROSITE" id="PS50983"/>
    </source>
</evidence>
<evidence type="ECO:0000313" key="4">
    <source>
        <dbReference type="EMBL" id="MBX0295016.1"/>
    </source>
</evidence>
<dbReference type="Gene3D" id="3.40.50.1980">
    <property type="entry name" value="Nitrogenase molybdenum iron protein domain"/>
    <property type="match status" value="2"/>
</dbReference>
<dbReference type="GO" id="GO:0071281">
    <property type="term" value="P:cellular response to iron ion"/>
    <property type="evidence" value="ECO:0007669"/>
    <property type="project" value="TreeGrafter"/>
</dbReference>
<dbReference type="GO" id="GO:0005886">
    <property type="term" value="C:plasma membrane"/>
    <property type="evidence" value="ECO:0007669"/>
    <property type="project" value="UniProtKB-SubCell"/>
</dbReference>
<accession>A0AAW4PBA5</accession>
<keyword evidence="4" id="KW-0675">Receptor</keyword>
<feature type="domain" description="Fe/B12 periplasmic-binding" evidence="3">
    <location>
        <begin position="57"/>
        <end position="301"/>
    </location>
</feature>
<dbReference type="RefSeq" id="WP_220579666.1">
    <property type="nucleotide sequence ID" value="NZ_RKLT01000002.1"/>
</dbReference>
<dbReference type="PANTHER" id="PTHR30535">
    <property type="entry name" value="VITAMIN B12-BINDING PROTEIN"/>
    <property type="match status" value="1"/>
</dbReference>
<proteinExistence type="predicted"/>
<feature type="region of interest" description="Disordered" evidence="2">
    <location>
        <begin position="309"/>
        <end position="355"/>
    </location>
</feature>
<dbReference type="InterPro" id="IPR054828">
    <property type="entry name" value="Vit_B12_bind_prot"/>
</dbReference>
<comment type="caution">
    <text evidence="4">The sequence shown here is derived from an EMBL/GenBank/DDBJ whole genome shotgun (WGS) entry which is preliminary data.</text>
</comment>
<dbReference type="GO" id="GO:0030115">
    <property type="term" value="C:S-layer"/>
    <property type="evidence" value="ECO:0007669"/>
    <property type="project" value="UniProtKB-SubCell"/>
</dbReference>
<dbReference type="InterPro" id="IPR050902">
    <property type="entry name" value="ABC_Transporter_SBP"/>
</dbReference>
<keyword evidence="1" id="KW-0732">Signal</keyword>
<gene>
    <name evidence="4" type="ORF">EGH23_09020</name>
</gene>
<evidence type="ECO:0000256" key="2">
    <source>
        <dbReference type="SAM" id="MobiDB-lite"/>
    </source>
</evidence>
<organism evidence="4 5">
    <name type="scientific">Haloarcula nitratireducens</name>
    <dbReference type="NCBI Taxonomy" id="2487749"/>
    <lineage>
        <taxon>Archaea</taxon>
        <taxon>Methanobacteriati</taxon>
        <taxon>Methanobacteriota</taxon>
        <taxon>Stenosarchaea group</taxon>
        <taxon>Halobacteria</taxon>
        <taxon>Halobacteriales</taxon>
        <taxon>Haloarculaceae</taxon>
        <taxon>Haloarcula</taxon>
    </lineage>
</organism>
<dbReference type="PROSITE" id="PS50983">
    <property type="entry name" value="FE_B12_PBP"/>
    <property type="match status" value="1"/>
</dbReference>
<feature type="compositionally biased region" description="Low complexity" evidence="2">
    <location>
        <begin position="320"/>
        <end position="342"/>
    </location>
</feature>
<evidence type="ECO:0000313" key="5">
    <source>
        <dbReference type="Proteomes" id="UP001430455"/>
    </source>
</evidence>
<dbReference type="InterPro" id="IPR026371">
    <property type="entry name" value="PGF_CTERM"/>
</dbReference>
<evidence type="ECO:0000256" key="1">
    <source>
        <dbReference type="ARBA" id="ARBA00022729"/>
    </source>
</evidence>
<dbReference type="NCBIfam" id="NF038402">
    <property type="entry name" value="TroA_like"/>
    <property type="match status" value="1"/>
</dbReference>
<dbReference type="InterPro" id="IPR002491">
    <property type="entry name" value="ABC_transptr_periplasmic_BD"/>
</dbReference>
<dbReference type="AlphaFoldDB" id="A0AAW4PBA5"/>
<dbReference type="NCBIfam" id="TIGR04126">
    <property type="entry name" value="PGF_CTERM"/>
    <property type="match status" value="1"/>
</dbReference>
<keyword evidence="5" id="KW-1185">Reference proteome</keyword>
<dbReference type="NCBIfam" id="TIGR04281">
    <property type="entry name" value="peripla_PGF_1"/>
    <property type="match status" value="1"/>
</dbReference>
<reference evidence="4 5" key="1">
    <citation type="submission" date="2021-06" db="EMBL/GenBank/DDBJ databases">
        <title>Halomicroarcula sp. a new haloarchaeum isolated from saline soil.</title>
        <authorList>
            <person name="Duran-Viseras A."/>
            <person name="Sanchez-Porro C."/>
            <person name="Ventosa A."/>
        </authorList>
    </citation>
    <scope>NUCLEOTIDE SEQUENCE [LARGE SCALE GENOMIC DNA]</scope>
    <source>
        <strain evidence="4 5">F27</strain>
    </source>
</reference>
<dbReference type="Proteomes" id="UP001430455">
    <property type="component" value="Unassembled WGS sequence"/>
</dbReference>
<dbReference type="EMBL" id="RKLT01000002">
    <property type="protein sequence ID" value="MBX0295016.1"/>
    <property type="molecule type" value="Genomic_DNA"/>
</dbReference>
<sequence length="376" mass="38569">MRRFATLFVGLLLLVSTAGVAPATAASAQTTDVQCTFPVTLTDATGTEITLEERPERVVTTNPSAAQTMWGIGGRDQVVGLTQYASYLEGADSRANVSAGFGVNVEKVVGANPDLVIAPNASAGDVQALRDAGLKVYHLPAATSVEDISEKTTTVGRLTGNCEGAAEANAWMNANVDAVENASAEAGENPEVLYAMGGGYVAADGTFIDALFETVGADNVAARDHTGYPQLSDEVLLQLDPEVLVVTEGMTGLVNQEPYASTTAGQTNSTVVLQTRDLNQPAPRSVVHAVHNLSSQLYPERYDEGSYVPRSAVTTGTDNSTASPTETGASPSASTSAAEPDANSPASTTGGDGPGFTAVATLLAIVAAAAMARGRE</sequence>